<reference evidence="3" key="1">
    <citation type="submission" date="2013-11" db="EMBL/GenBank/DDBJ databases">
        <authorList>
            <person name="Hoang H.T."/>
            <person name="Killian M.L."/>
            <person name="Madson D.M."/>
            <person name="Arruda P.H.E."/>
            <person name="Sun D."/>
            <person name="Schwartz K.J."/>
            <person name="Yoon K."/>
        </authorList>
    </citation>
    <scope>NUCLEOTIDE SEQUENCE [LARGE SCALE GENOMIC DNA]</scope>
    <source>
        <strain evidence="3">CDK2</strain>
    </source>
</reference>
<dbReference type="GO" id="GO:0140359">
    <property type="term" value="F:ABC-type transporter activity"/>
    <property type="evidence" value="ECO:0007669"/>
    <property type="project" value="InterPro"/>
</dbReference>
<feature type="transmembrane region" description="Helical" evidence="1">
    <location>
        <begin position="98"/>
        <end position="127"/>
    </location>
</feature>
<proteinExistence type="predicted"/>
<dbReference type="Proteomes" id="UP000050535">
    <property type="component" value="Unassembled WGS sequence"/>
</dbReference>
<dbReference type="EMBL" id="LGUC01000001">
    <property type="protein sequence ID" value="KPN30031.1"/>
    <property type="molecule type" value="Genomic_DNA"/>
</dbReference>
<sequence>MIRPRLVAAVAGREVRTLLRNRALLAVAAAFAAVVIGLGGASMGSPGGYVSLTYDLLLPVELLVPVLAFAIAFQSIRGDDERGTLSILRTYSVSRLEYVLGVFVGRALPAFVLVVAVLGAAGVVAGLGAPATSSFLATHSAGDTPLIYGRFVLFAGWYVLATVAFVLAASALARTDREALAAGVGVVVIVAFVADLALVALLTTGFVGDLIGVLVGLAPASAFRGLVLELAIRPAIAADPGVATGHPLVSALGLAGWTVAALATAAVAVWRPVER</sequence>
<organism evidence="2 3">
    <name type="scientific">Halolamina pelagica</name>
    <dbReference type="NCBI Taxonomy" id="699431"/>
    <lineage>
        <taxon>Archaea</taxon>
        <taxon>Methanobacteriati</taxon>
        <taxon>Methanobacteriota</taxon>
        <taxon>Stenosarchaea group</taxon>
        <taxon>Halobacteria</taxon>
        <taxon>Halobacteriales</taxon>
        <taxon>Haloferacaceae</taxon>
    </lineage>
</organism>
<dbReference type="GO" id="GO:0005886">
    <property type="term" value="C:plasma membrane"/>
    <property type="evidence" value="ECO:0007669"/>
    <property type="project" value="UniProtKB-SubCell"/>
</dbReference>
<dbReference type="STRING" id="699431.SY89_00753"/>
<dbReference type="OrthoDB" id="313530at2157"/>
<accession>A0A0P7GWX6</accession>
<dbReference type="PANTHER" id="PTHR43471">
    <property type="entry name" value="ABC TRANSPORTER PERMEASE"/>
    <property type="match status" value="1"/>
</dbReference>
<evidence type="ECO:0000313" key="3">
    <source>
        <dbReference type="Proteomes" id="UP000050535"/>
    </source>
</evidence>
<feature type="transmembrane region" description="Helical" evidence="1">
    <location>
        <begin position="147"/>
        <end position="172"/>
    </location>
</feature>
<keyword evidence="3" id="KW-1185">Reference proteome</keyword>
<evidence type="ECO:0000313" key="2">
    <source>
        <dbReference type="EMBL" id="KPN30031.1"/>
    </source>
</evidence>
<keyword evidence="1" id="KW-1133">Transmembrane helix</keyword>
<keyword evidence="1" id="KW-0812">Transmembrane</keyword>
<keyword evidence="1" id="KW-0472">Membrane</keyword>
<feature type="transmembrane region" description="Helical" evidence="1">
    <location>
        <begin position="179"/>
        <end position="200"/>
    </location>
</feature>
<gene>
    <name evidence="2" type="ORF">SY89_00753</name>
</gene>
<comment type="caution">
    <text evidence="2">The sequence shown here is derived from an EMBL/GenBank/DDBJ whole genome shotgun (WGS) entry which is preliminary data.</text>
</comment>
<feature type="transmembrane region" description="Helical" evidence="1">
    <location>
        <begin position="206"/>
        <end position="227"/>
    </location>
</feature>
<dbReference type="PANTHER" id="PTHR43471:SF1">
    <property type="entry name" value="ABC TRANSPORTER PERMEASE PROTEIN NOSY-RELATED"/>
    <property type="match status" value="1"/>
</dbReference>
<dbReference type="RefSeq" id="WP_054583145.1">
    <property type="nucleotide sequence ID" value="NZ_LGUC01000001.1"/>
</dbReference>
<dbReference type="Pfam" id="PF12679">
    <property type="entry name" value="ABC2_membrane_2"/>
    <property type="match status" value="1"/>
</dbReference>
<protein>
    <submittedName>
        <fullName evidence="2">ABC-type transport system involved in multi-copper enzyme maturation, permease component</fullName>
    </submittedName>
</protein>
<feature type="transmembrane region" description="Helical" evidence="1">
    <location>
        <begin position="23"/>
        <end position="44"/>
    </location>
</feature>
<evidence type="ECO:0000256" key="1">
    <source>
        <dbReference type="SAM" id="Phobius"/>
    </source>
</evidence>
<feature type="transmembrane region" description="Helical" evidence="1">
    <location>
        <begin position="56"/>
        <end position="77"/>
    </location>
</feature>
<feature type="transmembrane region" description="Helical" evidence="1">
    <location>
        <begin position="248"/>
        <end position="270"/>
    </location>
</feature>
<dbReference type="AlphaFoldDB" id="A0A0P7GWX6"/>
<name>A0A0P7GWX6_9EURY</name>